<protein>
    <recommendedName>
        <fullName evidence="4">DUF222 domain-containing protein</fullName>
    </recommendedName>
</protein>
<comment type="caution">
    <text evidence="2">The sequence shown here is derived from an EMBL/GenBank/DDBJ whole genome shotgun (WGS) entry which is preliminary data.</text>
</comment>
<accession>A0ABS4T537</accession>
<dbReference type="NCBIfam" id="NF041373">
    <property type="entry name" value="HGG_STG"/>
    <property type="match status" value="1"/>
</dbReference>
<feature type="region of interest" description="Disordered" evidence="1">
    <location>
        <begin position="1"/>
        <end position="23"/>
    </location>
</feature>
<dbReference type="Proteomes" id="UP001519331">
    <property type="component" value="Unassembled WGS sequence"/>
</dbReference>
<dbReference type="RefSeq" id="WP_210051537.1">
    <property type="nucleotide sequence ID" value="NZ_JAGINX010000002.1"/>
</dbReference>
<proteinExistence type="predicted"/>
<evidence type="ECO:0000313" key="3">
    <source>
        <dbReference type="Proteomes" id="UP001519331"/>
    </source>
</evidence>
<reference evidence="2 3" key="1">
    <citation type="submission" date="2021-03" db="EMBL/GenBank/DDBJ databases">
        <title>Sequencing the genomes of 1000 actinobacteria strains.</title>
        <authorList>
            <person name="Klenk H.-P."/>
        </authorList>
    </citation>
    <scope>NUCLEOTIDE SEQUENCE [LARGE SCALE GENOMIC DNA]</scope>
    <source>
        <strain evidence="2 3">DSM 12544</strain>
    </source>
</reference>
<sequence length="199" mass="21799">MREPCGAKTRNGGTCPNPPVQGARRCRMHGGKTEKAAARAQAETILKTLGDVQDDVDPAEALLQLVKWKHAETLWLRQKVQEVDPDPGEGGSESLTWGVSKHDEGIGAQGPVDVKTHESQANIWWRLLREAEDQLAKYSALALKAGVERRQIELQEAQAVHLAGAINRILDALELSAEQQKKVPTIVPQVLRGLVAEEK</sequence>
<evidence type="ECO:0008006" key="4">
    <source>
        <dbReference type="Google" id="ProtNLM"/>
    </source>
</evidence>
<dbReference type="InterPro" id="IPR047675">
    <property type="entry name" value="Putative_zinc-bd"/>
</dbReference>
<organism evidence="2 3">
    <name type="scientific">Nesterenkonia lacusekhoensis</name>
    <dbReference type="NCBI Taxonomy" id="150832"/>
    <lineage>
        <taxon>Bacteria</taxon>
        <taxon>Bacillati</taxon>
        <taxon>Actinomycetota</taxon>
        <taxon>Actinomycetes</taxon>
        <taxon>Micrococcales</taxon>
        <taxon>Micrococcaceae</taxon>
        <taxon>Nesterenkonia</taxon>
    </lineage>
</organism>
<gene>
    <name evidence="2" type="ORF">JOF45_002662</name>
</gene>
<evidence type="ECO:0000313" key="2">
    <source>
        <dbReference type="EMBL" id="MBP2319579.1"/>
    </source>
</evidence>
<keyword evidence="3" id="KW-1185">Reference proteome</keyword>
<name>A0ABS4T537_9MICC</name>
<evidence type="ECO:0000256" key="1">
    <source>
        <dbReference type="SAM" id="MobiDB-lite"/>
    </source>
</evidence>
<dbReference type="EMBL" id="JAGINX010000002">
    <property type="protein sequence ID" value="MBP2319579.1"/>
    <property type="molecule type" value="Genomic_DNA"/>
</dbReference>